<reference evidence="15 16" key="1">
    <citation type="journal article" date="2021" name="Comput. Struct. Biotechnol. J.">
        <title>De novo genome assembly of the potent medicinal plant Rehmannia glutinosa using nanopore technology.</title>
        <authorList>
            <person name="Ma L."/>
            <person name="Dong C."/>
            <person name="Song C."/>
            <person name="Wang X."/>
            <person name="Zheng X."/>
            <person name="Niu Y."/>
            <person name="Chen S."/>
            <person name="Feng W."/>
        </authorList>
    </citation>
    <scope>NUCLEOTIDE SEQUENCE [LARGE SCALE GENOMIC DNA]</scope>
    <source>
        <strain evidence="15">DH-2019</strain>
    </source>
</reference>
<dbReference type="InterPro" id="IPR003591">
    <property type="entry name" value="Leu-rich_rpt_typical-subtyp"/>
</dbReference>
<evidence type="ECO:0000256" key="8">
    <source>
        <dbReference type="ARBA" id="ARBA00022989"/>
    </source>
</evidence>
<dbReference type="SMART" id="SM00369">
    <property type="entry name" value="LRR_TYP"/>
    <property type="match status" value="16"/>
</dbReference>
<feature type="chain" id="PRO_5045829942" evidence="12">
    <location>
        <begin position="27"/>
        <end position="1552"/>
    </location>
</feature>
<feature type="signal peptide" evidence="12">
    <location>
        <begin position="1"/>
        <end position="26"/>
    </location>
</feature>
<dbReference type="InterPro" id="IPR032675">
    <property type="entry name" value="LRR_dom_sf"/>
</dbReference>
<evidence type="ECO:0000256" key="3">
    <source>
        <dbReference type="ARBA" id="ARBA00022475"/>
    </source>
</evidence>
<comment type="subcellular location">
    <subcellularLocation>
        <location evidence="1">Cell membrane</location>
        <topology evidence="1">Single-pass type I membrane protein</topology>
    </subcellularLocation>
</comment>
<evidence type="ECO:0000256" key="2">
    <source>
        <dbReference type="ARBA" id="ARBA00009592"/>
    </source>
</evidence>
<dbReference type="Pfam" id="PF00560">
    <property type="entry name" value="LRR_1"/>
    <property type="match status" value="9"/>
</dbReference>
<dbReference type="Pfam" id="PF23598">
    <property type="entry name" value="LRR_14"/>
    <property type="match status" value="2"/>
</dbReference>
<evidence type="ECO:0000256" key="5">
    <source>
        <dbReference type="ARBA" id="ARBA00022692"/>
    </source>
</evidence>
<dbReference type="InterPro" id="IPR013210">
    <property type="entry name" value="LRR_N_plant-typ"/>
</dbReference>
<evidence type="ECO:0000256" key="10">
    <source>
        <dbReference type="ARBA" id="ARBA00023180"/>
    </source>
</evidence>
<evidence type="ECO:0000313" key="16">
    <source>
        <dbReference type="Proteomes" id="UP001318860"/>
    </source>
</evidence>
<proteinExistence type="inferred from homology"/>
<evidence type="ECO:0000259" key="14">
    <source>
        <dbReference type="Pfam" id="PF23598"/>
    </source>
</evidence>
<comment type="similarity">
    <text evidence="2">Belongs to the RLP family.</text>
</comment>
<dbReference type="InterPro" id="IPR055414">
    <property type="entry name" value="LRR_R13L4/SHOC2-like"/>
</dbReference>
<evidence type="ECO:0000256" key="4">
    <source>
        <dbReference type="ARBA" id="ARBA00022614"/>
    </source>
</evidence>
<dbReference type="Pfam" id="PF13855">
    <property type="entry name" value="LRR_8"/>
    <property type="match status" value="3"/>
</dbReference>
<feature type="region of interest" description="Disordered" evidence="11">
    <location>
        <begin position="937"/>
        <end position="959"/>
    </location>
</feature>
<dbReference type="EMBL" id="JABTTQ020000012">
    <property type="protein sequence ID" value="KAK6144093.1"/>
    <property type="molecule type" value="Genomic_DNA"/>
</dbReference>
<keyword evidence="4" id="KW-0433">Leucine-rich repeat</keyword>
<accession>A0ABR0WB58</accession>
<evidence type="ECO:0000256" key="6">
    <source>
        <dbReference type="ARBA" id="ARBA00022729"/>
    </source>
</evidence>
<comment type="caution">
    <text evidence="15">The sequence shown here is derived from an EMBL/GenBank/DDBJ whole genome shotgun (WGS) entry which is preliminary data.</text>
</comment>
<evidence type="ECO:0000256" key="1">
    <source>
        <dbReference type="ARBA" id="ARBA00004251"/>
    </source>
</evidence>
<evidence type="ECO:0000313" key="15">
    <source>
        <dbReference type="EMBL" id="KAK6144093.1"/>
    </source>
</evidence>
<evidence type="ECO:0000256" key="12">
    <source>
        <dbReference type="SAM" id="SignalP"/>
    </source>
</evidence>
<protein>
    <submittedName>
        <fullName evidence="15">Uncharacterized protein</fullName>
    </submittedName>
</protein>
<organism evidence="15 16">
    <name type="scientific">Rehmannia glutinosa</name>
    <name type="common">Chinese foxglove</name>
    <dbReference type="NCBI Taxonomy" id="99300"/>
    <lineage>
        <taxon>Eukaryota</taxon>
        <taxon>Viridiplantae</taxon>
        <taxon>Streptophyta</taxon>
        <taxon>Embryophyta</taxon>
        <taxon>Tracheophyta</taxon>
        <taxon>Spermatophyta</taxon>
        <taxon>Magnoliopsida</taxon>
        <taxon>eudicotyledons</taxon>
        <taxon>Gunneridae</taxon>
        <taxon>Pentapetalae</taxon>
        <taxon>asterids</taxon>
        <taxon>lamiids</taxon>
        <taxon>Lamiales</taxon>
        <taxon>Orobanchaceae</taxon>
        <taxon>Rehmannieae</taxon>
        <taxon>Rehmannia</taxon>
    </lineage>
</organism>
<keyword evidence="6 12" id="KW-0732">Signal</keyword>
<dbReference type="Proteomes" id="UP001318860">
    <property type="component" value="Unassembled WGS sequence"/>
</dbReference>
<dbReference type="SUPFAM" id="SSF52058">
    <property type="entry name" value="L domain-like"/>
    <property type="match status" value="3"/>
</dbReference>
<keyword evidence="10" id="KW-0325">Glycoprotein</keyword>
<dbReference type="PROSITE" id="PS51450">
    <property type="entry name" value="LRR"/>
    <property type="match status" value="1"/>
</dbReference>
<keyword evidence="8" id="KW-1133">Transmembrane helix</keyword>
<keyword evidence="16" id="KW-1185">Reference proteome</keyword>
<dbReference type="InterPro" id="IPR001611">
    <property type="entry name" value="Leu-rich_rpt"/>
</dbReference>
<feature type="domain" description="Leucine-rich repeat-containing N-terminal plant-type" evidence="13">
    <location>
        <begin position="44"/>
        <end position="82"/>
    </location>
</feature>
<evidence type="ECO:0000256" key="9">
    <source>
        <dbReference type="ARBA" id="ARBA00023136"/>
    </source>
</evidence>
<keyword evidence="5" id="KW-0812">Transmembrane</keyword>
<dbReference type="SMART" id="SM00365">
    <property type="entry name" value="LRR_SD22"/>
    <property type="match status" value="11"/>
</dbReference>
<dbReference type="Pfam" id="PF08263">
    <property type="entry name" value="LRRNT_2"/>
    <property type="match status" value="1"/>
</dbReference>
<keyword evidence="3" id="KW-1003">Cell membrane</keyword>
<feature type="domain" description="Disease resistance R13L4/SHOC-2-like LRR" evidence="14">
    <location>
        <begin position="974"/>
        <end position="1207"/>
    </location>
</feature>
<dbReference type="SUPFAM" id="SSF52047">
    <property type="entry name" value="RNI-like"/>
    <property type="match status" value="3"/>
</dbReference>
<dbReference type="InterPro" id="IPR046956">
    <property type="entry name" value="RLP23-like"/>
</dbReference>
<evidence type="ECO:0000256" key="11">
    <source>
        <dbReference type="SAM" id="MobiDB-lite"/>
    </source>
</evidence>
<sequence length="1552" mass="172354">MMSGSNPTNAALFFFLIFFMASFKLSFCIGNSSSNTIIACPEIEKQALVSFKQSLKDPSNLLSSWNNNGKVNCCKWKGVFCNNLTGHVIELHLQNISGIINPSLLNLNHLKYLDLSQNQFNETMIPSFIGSLTSLEYLNLSFAGFYGKIPHTIGNLSNLHTLVLEDSNSESLEVDSLEWLSRLSKLEHLNMNYVNLSKAANWAQVINNLPSLIELHLSSCNLNDNNDNIANNITNSLAIIDLSSNNFQSFATPRWIFQLTNLIFLDLTRNFFEGPIPTTSNTTKLRHINLYANFFNSTIPEWLYFCKDLGFFSMGLNHLQGIISNGIANLTSLHTLDLLGNELSGIPKEIGNLCKMQSLDLSWNKLQGEISNSFGNMSNCFLEALEYLDLSENQLSGGLTRQFGEFKSLRYLSLGENSLCGEIPKNLGNLSSLEYLSLGSNKLTGNLPESMGQLFKLQQLYVYDNMLEGVVTETHFAHLSNLTELLASRNNLTLKVSPNWIPPFKLQRLQLRSWNLGSGSRILSWLETQKKYILELDLSSTGISGSVPSWLLNIRALNLSNNQLCGNIPVINIPQDGFQAGTQHVVYLSSNNFSGPLPIIGNTVTELDLSNNSFSGDIFHFLCDATKNGTNELRVLHLGRNHLSGELPEDCLMKWPSLTMLNLGYNNFSGKIPNSIGSLTYLQSLNLYGNKFSGHIPFSMQNCKELLKIDLSDNNLDGNIPTWMGTSLSKLLFVILRSNKLSGEITSTICRLNSIRILDLSDNNFFGTIPRCVNNFTAMTTTIKDVSESDQPSLEYSFYWITFIESASVTTKGSELHYDTILRLVTNIDLSKNNLSGDIPKEITSLVELRSLNLSGNHLTGLIPDSIGNMKQLESLDFSRNSLSGEIPSSFTIMSSLSYLNLSCNNLTGKIPESTQLLSFNESSFIGNNLCGPPLTSSCGNDGKSPGPRHKLADQDEEDDKSEIECLSGKINPSLLNLKHLRSLDLSQNNFEETIPFFIGSLTSLEYLNLSGAGFYGKIPHNIGNLSNLHTLVLKDNSESLEVDSLEWLSGLTKLDHLNMNSVNLNKATNWAQVINKLPSLVELHFSFCSLNNFRTPQNNLNNNITSLAILDLSGNFFQSFGVFQLSNLIFLDLNFNFFEGPIPSITNISCKLQHIDLSNNLFNSTIPEWLYFCKGLEFVSLGLNHLQGTISKSIANMTSLKTLDLSRNELSGKIPREITNLCKMQSLDLHQNNLAGEISDSLGNMSDCFLGALEYLSLSQNQLSGHLTHQFGEFKSLRLLDLISNSLSSVIPNNLGNLSCLEFLYLSRNKLTGNLPESMGQLSNLKYFYISDNMLEGVVTETHFAHLSKLKGLYASTNQLTLKVVNPNWIPPFKLDILNLRSWNLGSGSGILSWIETQNNNMNHLDLSTTGISGNVPSWIWNIRFLNLSHNQLHGNFPIISEPEDGYQAGSKRVVYLSSNNFSGSLPIIGNTVTELDLSNNSFSGDISHFLCDTTTNETNRLEILHLGGNNLSGELPAECLMKWSSLKVLNLGNNYLFGRIPNSIGFLSSL</sequence>
<dbReference type="PANTHER" id="PTHR48063:SF98">
    <property type="entry name" value="LRR RECEPTOR-LIKE SERINE_THREONINE-PROTEIN KINASE FLS2"/>
    <property type="match status" value="1"/>
</dbReference>
<keyword evidence="7" id="KW-0677">Repeat</keyword>
<dbReference type="PANTHER" id="PTHR48063">
    <property type="entry name" value="LRR RECEPTOR-LIKE KINASE"/>
    <property type="match status" value="1"/>
</dbReference>
<dbReference type="Gene3D" id="3.80.10.10">
    <property type="entry name" value="Ribonuclease Inhibitor"/>
    <property type="match status" value="8"/>
</dbReference>
<evidence type="ECO:0000259" key="13">
    <source>
        <dbReference type="Pfam" id="PF08263"/>
    </source>
</evidence>
<evidence type="ECO:0000256" key="7">
    <source>
        <dbReference type="ARBA" id="ARBA00022737"/>
    </source>
</evidence>
<gene>
    <name evidence="15" type="ORF">DH2020_020913</name>
</gene>
<feature type="domain" description="Disease resistance R13L4/SHOC-2-like LRR" evidence="14">
    <location>
        <begin position="104"/>
        <end position="268"/>
    </location>
</feature>
<keyword evidence="9" id="KW-0472">Membrane</keyword>
<name>A0ABR0WB58_REHGL</name>